<dbReference type="AlphaFoldDB" id="Q8NLM0"/>
<sequence>MALVPEAERSTMLGEPMSKKLGIQEEIREKVQGPSEKSELASDRTE</sequence>
<evidence type="ECO:0000313" key="3">
    <source>
        <dbReference type="Proteomes" id="UP000000582"/>
    </source>
</evidence>
<accession>Q8NLM0</accession>
<dbReference type="BioCyc" id="CORYNE:G18NG-12539-MONOMER"/>
<protein>
    <submittedName>
        <fullName evidence="2">Uncharacterized protein</fullName>
    </submittedName>
</protein>
<dbReference type="EMBL" id="BA000036">
    <property type="protein sequence ID" value="BAC00315.1"/>
    <property type="molecule type" value="Genomic_DNA"/>
</dbReference>
<evidence type="ECO:0000256" key="1">
    <source>
        <dbReference type="SAM" id="MobiDB-lite"/>
    </source>
</evidence>
<feature type="region of interest" description="Disordered" evidence="1">
    <location>
        <begin position="1"/>
        <end position="46"/>
    </location>
</feature>
<name>Q8NLM0_CORGL</name>
<feature type="compositionally biased region" description="Basic and acidic residues" evidence="1">
    <location>
        <begin position="22"/>
        <end position="46"/>
    </location>
</feature>
<gene>
    <name evidence="2" type="ordered locus">Cgl2921</name>
</gene>
<dbReference type="HOGENOM" id="CLU_3182576_0_0_11"/>
<keyword evidence="3" id="KW-1185">Reference proteome</keyword>
<organism evidence="2 3">
    <name type="scientific">Corynebacterium glutamicum (strain ATCC 13032 / DSM 20300 / JCM 1318 / BCRC 11384 / CCUG 27702 / LMG 3730 / NBRC 12168 / NCIMB 10025 / NRRL B-2784 / 534)</name>
    <dbReference type="NCBI Taxonomy" id="196627"/>
    <lineage>
        <taxon>Bacteria</taxon>
        <taxon>Bacillati</taxon>
        <taxon>Actinomycetota</taxon>
        <taxon>Actinomycetes</taxon>
        <taxon>Mycobacteriales</taxon>
        <taxon>Corynebacteriaceae</taxon>
        <taxon>Corynebacterium</taxon>
    </lineage>
</organism>
<dbReference type="KEGG" id="cgl:Cgl2921"/>
<reference evidence="3" key="1">
    <citation type="journal article" date="2003" name="Appl. Microbiol. Biotechnol.">
        <title>The Corynebacterium glutamicum genome: features and impacts on biotechnological processes.</title>
        <authorList>
            <person name="Ikeda M."/>
            <person name="Nakagawa S."/>
        </authorList>
    </citation>
    <scope>NUCLEOTIDE SEQUENCE [LARGE SCALE GENOMIC DNA]</scope>
    <source>
        <strain evidence="3">ATCC 13032 / DSM 20300 / BCRC 11384 / JCM 1318 / LMG 3730 / NCIMB 10025</strain>
    </source>
</reference>
<accession>Q6M1U4</accession>
<dbReference type="Proteomes" id="UP000000582">
    <property type="component" value="Chromosome"/>
</dbReference>
<evidence type="ECO:0000313" key="2">
    <source>
        <dbReference type="EMBL" id="BAC00315.1"/>
    </source>
</evidence>
<dbReference type="KEGG" id="cgb:cg3231"/>
<proteinExistence type="predicted"/>